<dbReference type="SUPFAM" id="SSF53706">
    <property type="entry name" value="Formate dehydrogenase/DMSO reductase, domains 1-3"/>
    <property type="match status" value="1"/>
</dbReference>
<gene>
    <name evidence="7" type="ORF">PAI11_11310</name>
</gene>
<dbReference type="GO" id="GO:0046872">
    <property type="term" value="F:metal ion binding"/>
    <property type="evidence" value="ECO:0007669"/>
    <property type="project" value="UniProtKB-KW"/>
</dbReference>
<accession>H0E2W6</accession>
<dbReference type="InterPro" id="IPR006656">
    <property type="entry name" value="Mopterin_OxRdtase"/>
</dbReference>
<dbReference type="GO" id="GO:0016020">
    <property type="term" value="C:membrane"/>
    <property type="evidence" value="ECO:0007669"/>
    <property type="project" value="TreeGrafter"/>
</dbReference>
<dbReference type="SMART" id="SM00926">
    <property type="entry name" value="Molybdop_Fe4S4"/>
    <property type="match status" value="1"/>
</dbReference>
<dbReference type="Gene3D" id="2.20.25.90">
    <property type="entry name" value="ADC-like domains"/>
    <property type="match status" value="1"/>
</dbReference>
<dbReference type="Gene3D" id="3.40.50.740">
    <property type="match status" value="1"/>
</dbReference>
<dbReference type="Proteomes" id="UP000005143">
    <property type="component" value="Unassembled WGS sequence"/>
</dbReference>
<dbReference type="Pfam" id="PF04879">
    <property type="entry name" value="Molybdop_Fe4S4"/>
    <property type="match status" value="1"/>
</dbReference>
<evidence type="ECO:0000259" key="6">
    <source>
        <dbReference type="PROSITE" id="PS51669"/>
    </source>
</evidence>
<dbReference type="InterPro" id="IPR050123">
    <property type="entry name" value="Prok_molybdopt-oxidoreductase"/>
</dbReference>
<dbReference type="PROSITE" id="PS51669">
    <property type="entry name" value="4FE4S_MOW_BIS_MGD"/>
    <property type="match status" value="1"/>
</dbReference>
<dbReference type="RefSeq" id="WP_007571895.1">
    <property type="nucleotide sequence ID" value="NZ_AGUD01000052.1"/>
</dbReference>
<evidence type="ECO:0000256" key="2">
    <source>
        <dbReference type="ARBA" id="ARBA00022723"/>
    </source>
</evidence>
<protein>
    <submittedName>
        <fullName evidence="7">Formate dehydrogenase-O major subunit</fullName>
        <ecNumber evidence="7">1.2.1.2</ecNumber>
    </submittedName>
</protein>
<proteinExistence type="predicted"/>
<dbReference type="Gene3D" id="3.40.228.10">
    <property type="entry name" value="Dimethylsulfoxide Reductase, domain 2"/>
    <property type="match status" value="1"/>
</dbReference>
<dbReference type="SUPFAM" id="SSF50692">
    <property type="entry name" value="ADC-like"/>
    <property type="match status" value="1"/>
</dbReference>
<dbReference type="Gene3D" id="2.40.40.20">
    <property type="match status" value="1"/>
</dbReference>
<keyword evidence="1" id="KW-0004">4Fe-4S</keyword>
<keyword evidence="2" id="KW-0479">Metal-binding</keyword>
<dbReference type="GO" id="GO:0051539">
    <property type="term" value="F:4 iron, 4 sulfur cluster binding"/>
    <property type="evidence" value="ECO:0007669"/>
    <property type="project" value="UniProtKB-KW"/>
</dbReference>
<keyword evidence="4" id="KW-0408">Iron</keyword>
<dbReference type="OrthoDB" id="7376058at2"/>
<dbReference type="AlphaFoldDB" id="H0E2W6"/>
<dbReference type="InterPro" id="IPR009010">
    <property type="entry name" value="Asp_de-COase-like_dom_sf"/>
</dbReference>
<evidence type="ECO:0000256" key="1">
    <source>
        <dbReference type="ARBA" id="ARBA00022485"/>
    </source>
</evidence>
<dbReference type="EC" id="1.2.1.2" evidence="7"/>
<name>H0E2W6_9ACTN</name>
<dbReference type="PATRIC" id="fig|1097667.3.peg.1129"/>
<feature type="domain" description="4Fe-4S Mo/W bis-MGD-type" evidence="6">
    <location>
        <begin position="1"/>
        <end position="55"/>
    </location>
</feature>
<dbReference type="InterPro" id="IPR006963">
    <property type="entry name" value="Mopterin_OxRdtase_4Fe-4S_dom"/>
</dbReference>
<dbReference type="InterPro" id="IPR006657">
    <property type="entry name" value="MoPterin_dinucl-bd_dom"/>
</dbReference>
<reference evidence="7 8" key="1">
    <citation type="journal article" date="2013" name="Biodegradation">
        <title>Quantitative proteomic analysis of ibuprofen-degrading Patulibacter sp. strain I11.</title>
        <authorList>
            <person name="Almeida B."/>
            <person name="Kjeldal H."/>
            <person name="Lolas I."/>
            <person name="Knudsen A.D."/>
            <person name="Carvalho G."/>
            <person name="Nielsen K.L."/>
            <person name="Barreto Crespo M.T."/>
            <person name="Stensballe A."/>
            <person name="Nielsen J.L."/>
        </authorList>
    </citation>
    <scope>NUCLEOTIDE SEQUENCE [LARGE SCALE GENOMIC DNA]</scope>
    <source>
        <strain evidence="7 8">I11</strain>
    </source>
</reference>
<dbReference type="PANTHER" id="PTHR43105">
    <property type="entry name" value="RESPIRATORY NITRATE REDUCTASE"/>
    <property type="match status" value="1"/>
</dbReference>
<evidence type="ECO:0000256" key="4">
    <source>
        <dbReference type="ARBA" id="ARBA00023004"/>
    </source>
</evidence>
<dbReference type="Pfam" id="PF01568">
    <property type="entry name" value="Molydop_binding"/>
    <property type="match status" value="1"/>
</dbReference>
<sequence>MPVRTCPFCEATCGLEVTLDGDRVVKVRGDADDVFSKGFVCPKGTSLKQLHEDPDRVRRPLVKQPDGSFAEVGWDAAFERIAELWAPFVGSDDRDAVGVYLGNPSAHSFGPLLYGRVLLKALRTRSIFSASTLDQYPKQLAAAHLFGSGATVPVPDLDRTDHLLILGANPVVSNGSLMTAPDVRGRIHAIQARGGKVVVVDPRRTRTVQEADQHIAIRPGGDALWLMALLQVLASEGLMTPGEHLAGLDEVVAAAEPFTPEAVAAATGVDPEVTRTAARELAAAPTACVYGRIGTTTQRFGSTASWLVDVLNAVTGNLDRPGGAMFPLPAHAKRGAGRGRGARFGRWSSRIRGAGEVFGELPAACLAEELETPGAGQIRALITVAGNPVLSAPGGERLARALPGLEAYVAIDIYVNETTRHADVILPAPSPLEKAHYDLALYGFAIRNVANYSPPLLERDGLDEWQSLLRLLGVVTGQGPDADVAAIDGFVARALVEKEVGDERSALHGQDVDAVMAQLQPRVGPDRLLDLLLRGGAYGLTLADLEAAPHGIDLGPLQPRLPEILSTPSGRVELAPPDLLADVERLALALDEDAGGMVLIGRRDLRSNNSWMHNLPVLVSGPERCTAWLHPDDATRLGVADGDPVRISSRVGAIEVPATVTDRIRPGVVSVPHGWGHGGDGVALAVARGVAGVNSNALSDDDQLEPLSGTAVLNGIPVEVVAVAAGEPVPA</sequence>
<evidence type="ECO:0000313" key="8">
    <source>
        <dbReference type="Proteomes" id="UP000005143"/>
    </source>
</evidence>
<comment type="caution">
    <text evidence="7">The sequence shown here is derived from an EMBL/GenBank/DDBJ whole genome shotgun (WGS) entry which is preliminary data.</text>
</comment>
<dbReference type="Pfam" id="PF00384">
    <property type="entry name" value="Molybdopterin"/>
    <property type="match status" value="1"/>
</dbReference>
<keyword evidence="8" id="KW-1185">Reference proteome</keyword>
<dbReference type="GO" id="GO:0043546">
    <property type="term" value="F:molybdopterin cofactor binding"/>
    <property type="evidence" value="ECO:0007669"/>
    <property type="project" value="InterPro"/>
</dbReference>
<evidence type="ECO:0000313" key="7">
    <source>
        <dbReference type="EMBL" id="EHN11983.1"/>
    </source>
</evidence>
<evidence type="ECO:0000256" key="3">
    <source>
        <dbReference type="ARBA" id="ARBA00023002"/>
    </source>
</evidence>
<dbReference type="GO" id="GO:0016491">
    <property type="term" value="F:oxidoreductase activity"/>
    <property type="evidence" value="ECO:0007669"/>
    <property type="project" value="UniProtKB-KW"/>
</dbReference>
<organism evidence="7 8">
    <name type="scientific">Patulibacter medicamentivorans</name>
    <dbReference type="NCBI Taxonomy" id="1097667"/>
    <lineage>
        <taxon>Bacteria</taxon>
        <taxon>Bacillati</taxon>
        <taxon>Actinomycetota</taxon>
        <taxon>Thermoleophilia</taxon>
        <taxon>Solirubrobacterales</taxon>
        <taxon>Patulibacteraceae</taxon>
        <taxon>Patulibacter</taxon>
    </lineage>
</organism>
<keyword evidence="5" id="KW-0411">Iron-sulfur</keyword>
<evidence type="ECO:0000256" key="5">
    <source>
        <dbReference type="ARBA" id="ARBA00023014"/>
    </source>
</evidence>
<dbReference type="PANTHER" id="PTHR43105:SF9">
    <property type="entry name" value="NADPH-FE(3+) OXIDOREDUCTASE SUBUNIT ALPHA"/>
    <property type="match status" value="1"/>
</dbReference>
<keyword evidence="3 7" id="KW-0560">Oxidoreductase</keyword>
<dbReference type="EMBL" id="AGUD01000052">
    <property type="protein sequence ID" value="EHN11983.1"/>
    <property type="molecule type" value="Genomic_DNA"/>
</dbReference>